<gene>
    <name evidence="5" type="ORF">LMG28614_05670</name>
</gene>
<dbReference type="InterPro" id="IPR001091">
    <property type="entry name" value="RM_Methyltransferase"/>
</dbReference>
<dbReference type="PANTHER" id="PTHR13370:SF3">
    <property type="entry name" value="TRNA (GUANINE(10)-N2)-METHYLTRANSFERASE HOMOLOG"/>
    <property type="match status" value="1"/>
</dbReference>
<dbReference type="EC" id="2.1.1.-" evidence="3"/>
<comment type="similarity">
    <text evidence="3">Belongs to the N(4)/N(6)-methyltransferase family.</text>
</comment>
<accession>A0A6S7DDS0</accession>
<dbReference type="GO" id="GO:0032259">
    <property type="term" value="P:methylation"/>
    <property type="evidence" value="ECO:0007669"/>
    <property type="project" value="UniProtKB-KW"/>
</dbReference>
<keyword evidence="2" id="KW-0808">Transferase</keyword>
<dbReference type="AlphaFoldDB" id="A0A6S7DDS0"/>
<organism evidence="5 6">
    <name type="scientific">Paraburkholderia ultramafica</name>
    <dbReference type="NCBI Taxonomy" id="1544867"/>
    <lineage>
        <taxon>Bacteria</taxon>
        <taxon>Pseudomonadati</taxon>
        <taxon>Pseudomonadota</taxon>
        <taxon>Betaproteobacteria</taxon>
        <taxon>Burkholderiales</taxon>
        <taxon>Burkholderiaceae</taxon>
        <taxon>Paraburkholderia</taxon>
    </lineage>
</organism>
<dbReference type="EMBL" id="CADIKK010000033">
    <property type="protein sequence ID" value="CAB3802670.1"/>
    <property type="molecule type" value="Genomic_DNA"/>
</dbReference>
<protein>
    <recommendedName>
        <fullName evidence="3">Methyltransferase</fullName>
        <ecNumber evidence="3">2.1.1.-</ecNumber>
    </recommendedName>
</protein>
<keyword evidence="6" id="KW-1185">Reference proteome</keyword>
<evidence type="ECO:0000256" key="2">
    <source>
        <dbReference type="ARBA" id="ARBA00022679"/>
    </source>
</evidence>
<feature type="domain" description="DNA methylase N-4/N-6" evidence="4">
    <location>
        <begin position="11"/>
        <end position="133"/>
    </location>
</feature>
<evidence type="ECO:0000256" key="1">
    <source>
        <dbReference type="ARBA" id="ARBA00022603"/>
    </source>
</evidence>
<reference evidence="5 6" key="1">
    <citation type="submission" date="2020-04" db="EMBL/GenBank/DDBJ databases">
        <authorList>
            <person name="De Canck E."/>
        </authorList>
    </citation>
    <scope>NUCLEOTIDE SEQUENCE [LARGE SCALE GENOMIC DNA]</scope>
    <source>
        <strain evidence="5 6">LMG 28614</strain>
    </source>
</reference>
<keyword evidence="1" id="KW-0489">Methyltransferase</keyword>
<dbReference type="GO" id="GO:0008170">
    <property type="term" value="F:N-methyltransferase activity"/>
    <property type="evidence" value="ECO:0007669"/>
    <property type="project" value="InterPro"/>
</dbReference>
<dbReference type="SUPFAM" id="SSF53335">
    <property type="entry name" value="S-adenosyl-L-methionine-dependent methyltransferases"/>
    <property type="match status" value="1"/>
</dbReference>
<dbReference type="PRINTS" id="PR00508">
    <property type="entry name" value="S21N4MTFRASE"/>
</dbReference>
<dbReference type="GO" id="GO:0003677">
    <property type="term" value="F:DNA binding"/>
    <property type="evidence" value="ECO:0007669"/>
    <property type="project" value="InterPro"/>
</dbReference>
<dbReference type="Gene3D" id="3.40.50.150">
    <property type="entry name" value="Vaccinia Virus protein VP39"/>
    <property type="match status" value="1"/>
</dbReference>
<sequence length="152" mass="16938">MSFYGWSKVDAFFEAWTDAGFKPVGHLVWQKGYASRAGYLRARHEQAYLLVKGNPQRPAKPLDDVRKWEYSGNRFHPTEKAVSILTPLIQGFSQPGSIVLDPFSGSGSTAVAATLCGRRYLGIELEEKYVTYARNRLDGASRYVRGKTTSAA</sequence>
<name>A0A6S7DDS0_9BURK</name>
<evidence type="ECO:0000256" key="3">
    <source>
        <dbReference type="RuleBase" id="RU362026"/>
    </source>
</evidence>
<dbReference type="PANTHER" id="PTHR13370">
    <property type="entry name" value="RNA METHYLASE-RELATED"/>
    <property type="match status" value="1"/>
</dbReference>
<dbReference type="InterPro" id="IPR002941">
    <property type="entry name" value="DNA_methylase_N4/N6"/>
</dbReference>
<dbReference type="GO" id="GO:0009007">
    <property type="term" value="F:site-specific DNA-methyltransferase (adenine-specific) activity"/>
    <property type="evidence" value="ECO:0007669"/>
    <property type="project" value="TreeGrafter"/>
</dbReference>
<evidence type="ECO:0000259" key="4">
    <source>
        <dbReference type="Pfam" id="PF01555"/>
    </source>
</evidence>
<evidence type="ECO:0000313" key="6">
    <source>
        <dbReference type="Proteomes" id="UP000494365"/>
    </source>
</evidence>
<evidence type="ECO:0000313" key="5">
    <source>
        <dbReference type="EMBL" id="CAB3802670.1"/>
    </source>
</evidence>
<proteinExistence type="inferred from homology"/>
<dbReference type="Pfam" id="PF01555">
    <property type="entry name" value="N6_N4_Mtase"/>
    <property type="match status" value="1"/>
</dbReference>
<dbReference type="Proteomes" id="UP000494365">
    <property type="component" value="Unassembled WGS sequence"/>
</dbReference>
<dbReference type="InterPro" id="IPR029063">
    <property type="entry name" value="SAM-dependent_MTases_sf"/>
</dbReference>
<dbReference type="GO" id="GO:0005737">
    <property type="term" value="C:cytoplasm"/>
    <property type="evidence" value="ECO:0007669"/>
    <property type="project" value="TreeGrafter"/>
</dbReference>